<reference evidence="2 3" key="1">
    <citation type="submission" date="2018-06" db="EMBL/GenBank/DDBJ databases">
        <title>Genomic Encyclopedia of Archaeal and Bacterial Type Strains, Phase II (KMG-II): from individual species to whole genera.</title>
        <authorList>
            <person name="Goeker M."/>
        </authorList>
    </citation>
    <scope>NUCLEOTIDE SEQUENCE [LARGE SCALE GENOMIC DNA]</scope>
    <source>
        <strain evidence="2 3">DSM 23857</strain>
    </source>
</reference>
<dbReference type="RefSeq" id="WP_148707357.1">
    <property type="nucleotide sequence ID" value="NZ_QLLL01000006.1"/>
</dbReference>
<name>A0A327QEZ3_9BACT</name>
<keyword evidence="3" id="KW-1185">Reference proteome</keyword>
<dbReference type="OrthoDB" id="1007311at2"/>
<evidence type="ECO:0000313" key="3">
    <source>
        <dbReference type="Proteomes" id="UP000249547"/>
    </source>
</evidence>
<evidence type="ECO:0000313" key="2">
    <source>
        <dbReference type="EMBL" id="RAJ02448.1"/>
    </source>
</evidence>
<dbReference type="InterPro" id="IPR024462">
    <property type="entry name" value="GH116_N"/>
</dbReference>
<gene>
    <name evidence="2" type="ORF">LX64_03463</name>
</gene>
<accession>A0A327QEZ3</accession>
<evidence type="ECO:0000259" key="1">
    <source>
        <dbReference type="Pfam" id="PF12215"/>
    </source>
</evidence>
<dbReference type="Pfam" id="PF12215">
    <property type="entry name" value="Glyco_hydr_116N"/>
    <property type="match status" value="1"/>
</dbReference>
<comment type="caution">
    <text evidence="2">The sequence shown here is derived from an EMBL/GenBank/DDBJ whole genome shotgun (WGS) entry which is preliminary data.</text>
</comment>
<sequence>MDTTSLTPSDIKQLYQKGSVSTYYKSRQELQHIRMPVGGLFCGGVYLRGDGVLVDWDIDPNFQHLRNILQGFSIHIQHPSGNITRPFDEDSWPEIAFEATYPVATIAYIDPSLPVTIKLEVYSPLIPLNETDSSLPLTVFNFHVQNNDSQPISAHITGWLENKLGGVRINTALVHKKWKGVHLQGTAEGEMNFCIAAIRNDAIVQTQQQQQHSIPCVDTYSTQQESETLLAGVTTQLQVLPGQHAATSFVNAWYYPGMPHYHFQFPHLESIVEYFAENFQRLQYQTQLWKKNMADTTLPNWLVERCFMQLATLTNYTLSDYKFGGVHSLGGVKEHDFPCEQLIGRLFPTVSQQIRLLDGEVHPFNNMNEISTFILRCYREHLLSYGNMQSVDQKFIIEVYPYVQKAIKQLIEQYDHDQLSSLALKAAYQLAKLMHDEPLAVACLGHDIVFEEMDMAAAAWSTQLQLQHPVIGLQSLYETYLETPITENAYPYQLAMMLIHRGMHGEALNVLHLLHEHYHPSARNPFNISEPGSLASWGVMVNIMGFVYDGQRGFISFAPVWGADQFKAPFIVAEGWGSYKQLQQRKKQVHEVFIKYGMLEVTTLRFQHDDPTNIHIATVALEGKKVPAKMQKDGRHIIILLSKPVIIPANQALTVTLT</sequence>
<dbReference type="InterPro" id="IPR052566">
    <property type="entry name" value="Non-lysos_glucosylceramidase"/>
</dbReference>
<dbReference type="EMBL" id="QLLL01000006">
    <property type="protein sequence ID" value="RAJ02448.1"/>
    <property type="molecule type" value="Genomic_DNA"/>
</dbReference>
<dbReference type="PANTHER" id="PTHR12654">
    <property type="entry name" value="BILE ACID BETA-GLUCOSIDASE-RELATED"/>
    <property type="match status" value="1"/>
</dbReference>
<organism evidence="2 3">
    <name type="scientific">Chitinophaga skermanii</name>
    <dbReference type="NCBI Taxonomy" id="331697"/>
    <lineage>
        <taxon>Bacteria</taxon>
        <taxon>Pseudomonadati</taxon>
        <taxon>Bacteroidota</taxon>
        <taxon>Chitinophagia</taxon>
        <taxon>Chitinophagales</taxon>
        <taxon>Chitinophagaceae</taxon>
        <taxon>Chitinophaga</taxon>
    </lineage>
</organism>
<protein>
    <submittedName>
        <fullName evidence="2">Beta-glucocerebrosidase 2-like protein</fullName>
    </submittedName>
</protein>
<dbReference type="PANTHER" id="PTHR12654:SF0">
    <property type="entry name" value="NON-LYSOSOMAL GLUCOSYLCERAMIDASE"/>
    <property type="match status" value="1"/>
</dbReference>
<proteinExistence type="predicted"/>
<dbReference type="AlphaFoldDB" id="A0A327QEZ3"/>
<feature type="domain" description="Glycosyl-hydrolase family 116 N-terminal" evidence="1">
    <location>
        <begin position="35"/>
        <end position="280"/>
    </location>
</feature>
<dbReference type="GO" id="GO:0008422">
    <property type="term" value="F:beta-glucosidase activity"/>
    <property type="evidence" value="ECO:0007669"/>
    <property type="project" value="TreeGrafter"/>
</dbReference>
<dbReference type="Proteomes" id="UP000249547">
    <property type="component" value="Unassembled WGS sequence"/>
</dbReference>